<dbReference type="AlphaFoldDB" id="A0AAD7JS29"/>
<dbReference type="EMBL" id="JARKIB010000019">
    <property type="protein sequence ID" value="KAJ7768976.1"/>
    <property type="molecule type" value="Genomic_DNA"/>
</dbReference>
<dbReference type="SUPFAM" id="SSF52047">
    <property type="entry name" value="RNI-like"/>
    <property type="match status" value="1"/>
</dbReference>
<dbReference type="Proteomes" id="UP001215598">
    <property type="component" value="Unassembled WGS sequence"/>
</dbReference>
<reference evidence="1" key="1">
    <citation type="submission" date="2023-03" db="EMBL/GenBank/DDBJ databases">
        <title>Massive genome expansion in bonnet fungi (Mycena s.s.) driven by repeated elements and novel gene families across ecological guilds.</title>
        <authorList>
            <consortium name="Lawrence Berkeley National Laboratory"/>
            <person name="Harder C.B."/>
            <person name="Miyauchi S."/>
            <person name="Viragh M."/>
            <person name="Kuo A."/>
            <person name="Thoen E."/>
            <person name="Andreopoulos B."/>
            <person name="Lu D."/>
            <person name="Skrede I."/>
            <person name="Drula E."/>
            <person name="Henrissat B."/>
            <person name="Morin E."/>
            <person name="Kohler A."/>
            <person name="Barry K."/>
            <person name="LaButti K."/>
            <person name="Morin E."/>
            <person name="Salamov A."/>
            <person name="Lipzen A."/>
            <person name="Mereny Z."/>
            <person name="Hegedus B."/>
            <person name="Baldrian P."/>
            <person name="Stursova M."/>
            <person name="Weitz H."/>
            <person name="Taylor A."/>
            <person name="Grigoriev I.V."/>
            <person name="Nagy L.G."/>
            <person name="Martin F."/>
            <person name="Kauserud H."/>
        </authorList>
    </citation>
    <scope>NUCLEOTIDE SEQUENCE</scope>
    <source>
        <strain evidence="1">CBHHK182m</strain>
    </source>
</reference>
<evidence type="ECO:0000313" key="2">
    <source>
        <dbReference type="Proteomes" id="UP001215598"/>
    </source>
</evidence>
<evidence type="ECO:0000313" key="1">
    <source>
        <dbReference type="EMBL" id="KAJ7768976.1"/>
    </source>
</evidence>
<name>A0AAD7JS29_9AGAR</name>
<accession>A0AAD7JS29</accession>
<protein>
    <recommendedName>
        <fullName evidence="3">F-box domain-containing protein</fullName>
    </recommendedName>
</protein>
<comment type="caution">
    <text evidence="1">The sequence shown here is derived from an EMBL/GenBank/DDBJ whole genome shotgun (WGS) entry which is preliminary data.</text>
</comment>
<sequence length="481" mass="53044">MLPTVPDDIVREIFIHTLPTLNSIAASHFPHPYLAKPSATTSPLLLCFVCVCWRRIAITQSRLWASLDPSCIANGQLVQHWLERSGNSIPLSLSLRPPPGGSKPHHLRILWSQIGRCRNLEISGVSLPIGVMPLSKLETLSVPLHADAPEAADWFSAALSHCTLLTCLHWDGPSIIAPWSQLTYLILHPRSPEHLFDTLQHLANLVELHLCCPADTASFDQSPFNPCVLPNVTTFGVQSHEGLFTFVTLPALQHLVLVNCWDGAHLEDLLERSACHIESLEMQIPSDGRIHGCFDHAAIAPSLRRFSTTSHNLTNWLCFGKWPPLGHPNLLPEPGAKGVALLCAVDISFQLDGVNPVQPSEPIAMVIHSWLPALTDLELELESRRATTSRGSFTVTRPMHLRVEYEEWLDSGEGRELQARLAALIEDGKCLFVLGWDVSSDVLNGFIPLCEGDNRYSLRSTTAPGGSVKRSYGRNVTVPSR</sequence>
<gene>
    <name evidence="1" type="ORF">B0H16DRAFT_1716173</name>
</gene>
<proteinExistence type="predicted"/>
<keyword evidence="2" id="KW-1185">Reference proteome</keyword>
<dbReference type="Gene3D" id="3.80.10.10">
    <property type="entry name" value="Ribonuclease Inhibitor"/>
    <property type="match status" value="1"/>
</dbReference>
<dbReference type="InterPro" id="IPR032675">
    <property type="entry name" value="LRR_dom_sf"/>
</dbReference>
<organism evidence="1 2">
    <name type="scientific">Mycena metata</name>
    <dbReference type="NCBI Taxonomy" id="1033252"/>
    <lineage>
        <taxon>Eukaryota</taxon>
        <taxon>Fungi</taxon>
        <taxon>Dikarya</taxon>
        <taxon>Basidiomycota</taxon>
        <taxon>Agaricomycotina</taxon>
        <taxon>Agaricomycetes</taxon>
        <taxon>Agaricomycetidae</taxon>
        <taxon>Agaricales</taxon>
        <taxon>Marasmiineae</taxon>
        <taxon>Mycenaceae</taxon>
        <taxon>Mycena</taxon>
    </lineage>
</organism>
<evidence type="ECO:0008006" key="3">
    <source>
        <dbReference type="Google" id="ProtNLM"/>
    </source>
</evidence>